<dbReference type="GO" id="GO:0016887">
    <property type="term" value="F:ATP hydrolysis activity"/>
    <property type="evidence" value="ECO:0007669"/>
    <property type="project" value="TreeGrafter"/>
</dbReference>
<dbReference type="GO" id="GO:0009898">
    <property type="term" value="C:cytoplasmic side of plasma membrane"/>
    <property type="evidence" value="ECO:0007669"/>
    <property type="project" value="TreeGrafter"/>
</dbReference>
<organism evidence="2 3">
    <name type="scientific">Metallosphaera yellowstonensis MK1</name>
    <dbReference type="NCBI Taxonomy" id="671065"/>
    <lineage>
        <taxon>Archaea</taxon>
        <taxon>Thermoproteota</taxon>
        <taxon>Thermoprotei</taxon>
        <taxon>Sulfolobales</taxon>
        <taxon>Sulfolobaceae</taxon>
        <taxon>Metallosphaera</taxon>
    </lineage>
</organism>
<dbReference type="GO" id="GO:0005524">
    <property type="term" value="F:ATP binding"/>
    <property type="evidence" value="ECO:0007669"/>
    <property type="project" value="TreeGrafter"/>
</dbReference>
<dbReference type="CDD" id="cd02042">
    <property type="entry name" value="ParAB_family"/>
    <property type="match status" value="1"/>
</dbReference>
<keyword evidence="3" id="KW-1185">Reference proteome</keyword>
<evidence type="ECO:0000313" key="2">
    <source>
        <dbReference type="EMBL" id="EHP70919.1"/>
    </source>
</evidence>
<sequence length="267" mass="29496">MRIPILSVKGGVGKSTLALLLARELSLMGGKVLLIDRDQVGFSSYLCGIEEKGLVASIVDGETHNYMTTLTMGQGSLTVLKFYGDGPRFKADLQQILSNRDIESTVKRLYSDIITRGKFDYVVLDNAALTFPTDEGVRLEMETYLQHFPSEPSLRLFVSDPSTQGINSTLNYIEFVNSYDITSGVHANVSGQVLAINMVPPGSNLELLLNALRDAMKRVKISLGVVIPFMDNLFQYSNDLEEMPLPPQIRDLARAISKGYQLGEIIK</sequence>
<dbReference type="Pfam" id="PF13614">
    <property type="entry name" value="AAA_31"/>
    <property type="match status" value="1"/>
</dbReference>
<dbReference type="STRING" id="671065.MetMK1DRAFT_00014230"/>
<dbReference type="GO" id="GO:0005829">
    <property type="term" value="C:cytosol"/>
    <property type="evidence" value="ECO:0007669"/>
    <property type="project" value="TreeGrafter"/>
</dbReference>
<evidence type="ECO:0000313" key="3">
    <source>
        <dbReference type="Proteomes" id="UP000003980"/>
    </source>
</evidence>
<dbReference type="AlphaFoldDB" id="H2C424"/>
<gene>
    <name evidence="2" type="ORF">MetMK1DRAFT_00014230</name>
</gene>
<dbReference type="PANTHER" id="PTHR43384:SF10">
    <property type="entry name" value="ATPASE INVOLVED IN CHROMOSOME PARTITIONING, PARA_MIND FAMILY"/>
    <property type="match status" value="1"/>
</dbReference>
<dbReference type="InterPro" id="IPR025669">
    <property type="entry name" value="AAA_dom"/>
</dbReference>
<dbReference type="eggNOG" id="arCOG07293">
    <property type="taxonomic scope" value="Archaea"/>
</dbReference>
<dbReference type="Gene3D" id="3.40.50.300">
    <property type="entry name" value="P-loop containing nucleotide triphosphate hydrolases"/>
    <property type="match status" value="1"/>
</dbReference>
<protein>
    <submittedName>
        <fullName evidence="2">CobQ/CobB/MinD/ParA nucleotide binding domain-containing protein</fullName>
    </submittedName>
</protein>
<dbReference type="HOGENOM" id="CLU_090891_1_0_2"/>
<dbReference type="PANTHER" id="PTHR43384">
    <property type="entry name" value="SEPTUM SITE-DETERMINING PROTEIN MIND HOMOLOG, CHLOROPLASTIC-RELATED"/>
    <property type="match status" value="1"/>
</dbReference>
<dbReference type="InterPro" id="IPR050625">
    <property type="entry name" value="ParA/MinD_ATPase"/>
</dbReference>
<dbReference type="InterPro" id="IPR027417">
    <property type="entry name" value="P-loop_NTPase"/>
</dbReference>
<dbReference type="EMBL" id="JH597761">
    <property type="protein sequence ID" value="EHP70919.1"/>
    <property type="molecule type" value="Genomic_DNA"/>
</dbReference>
<dbReference type="GO" id="GO:0051782">
    <property type="term" value="P:negative regulation of cell division"/>
    <property type="evidence" value="ECO:0007669"/>
    <property type="project" value="TreeGrafter"/>
</dbReference>
<name>H2C424_9CREN</name>
<accession>H2C424</accession>
<feature type="domain" description="AAA" evidence="1">
    <location>
        <begin position="3"/>
        <end position="125"/>
    </location>
</feature>
<dbReference type="OrthoDB" id="36110at2157"/>
<dbReference type="Proteomes" id="UP000003980">
    <property type="component" value="Unassembled WGS sequence"/>
</dbReference>
<dbReference type="RefSeq" id="WP_009071870.1">
    <property type="nucleotide sequence ID" value="NZ_JH597761.1"/>
</dbReference>
<reference evidence="2 3" key="1">
    <citation type="submission" date="2012-01" db="EMBL/GenBank/DDBJ databases">
        <title>Improved High-Quality Draft sequence of Metallosphaera yellowstonensis MK1.</title>
        <authorList>
            <consortium name="US DOE Joint Genome Institute"/>
            <person name="Lucas S."/>
            <person name="Han J."/>
            <person name="Cheng J.-F."/>
            <person name="Goodwin L."/>
            <person name="Pitluck S."/>
            <person name="Peters L."/>
            <person name="Teshima H."/>
            <person name="Detter J.C."/>
            <person name="Han C."/>
            <person name="Tapia R."/>
            <person name="Land M."/>
            <person name="Hauser L."/>
            <person name="Kyrpides N."/>
            <person name="Kozubal M."/>
            <person name="Macur R.E."/>
            <person name="Jay Z."/>
            <person name="Inskeep W."/>
            <person name="Woyke T."/>
        </authorList>
    </citation>
    <scope>NUCLEOTIDE SEQUENCE [LARGE SCALE GENOMIC DNA]</scope>
    <source>
        <strain evidence="2 3">MK1</strain>
    </source>
</reference>
<dbReference type="SUPFAM" id="SSF52540">
    <property type="entry name" value="P-loop containing nucleoside triphosphate hydrolases"/>
    <property type="match status" value="1"/>
</dbReference>
<evidence type="ECO:0000259" key="1">
    <source>
        <dbReference type="Pfam" id="PF13614"/>
    </source>
</evidence>
<proteinExistence type="predicted"/>